<dbReference type="AlphaFoldDB" id="A0AAC9UP94"/>
<gene>
    <name evidence="3" type="ORF">CG419_04040</name>
</gene>
<feature type="region of interest" description="Disordered" evidence="1">
    <location>
        <begin position="165"/>
        <end position="217"/>
    </location>
</feature>
<name>A0AAC9UP94_LATCU</name>
<dbReference type="RefSeq" id="WP_089556555.1">
    <property type="nucleotide sequence ID" value="NZ_CP022474.1"/>
</dbReference>
<dbReference type="CDD" id="cd19958">
    <property type="entry name" value="pyocin_knob"/>
    <property type="match status" value="2"/>
</dbReference>
<feature type="region of interest" description="Disordered" evidence="1">
    <location>
        <begin position="238"/>
        <end position="257"/>
    </location>
</feature>
<accession>A0AAC9UP94</accession>
<evidence type="ECO:0000259" key="2">
    <source>
        <dbReference type="Pfam" id="PF12571"/>
    </source>
</evidence>
<dbReference type="Pfam" id="PF12571">
    <property type="entry name" value="Phage_tail_fib"/>
    <property type="match status" value="1"/>
</dbReference>
<evidence type="ECO:0000256" key="1">
    <source>
        <dbReference type="SAM" id="MobiDB-lite"/>
    </source>
</evidence>
<sequence>MTEKFNGAISATGVSLISQAIENNTKLQFLSVIGSSTSYTDGQLAKLTDTDLAKVSRNQAGHISNISVKDHDTVYFEITLDGNTVSADYGLNSVIILTKSGTTDHLFAILKSNQTQYMNAYDGKSSTNLQINVGFKITNTDAVSLEIDSAGTLTAADYKKLTEYTDSKSSTAESNANANTKKQVDGEAAIRKAEDDTEAKTRTTADNGLSKSIASEATTRTDADNAIKKDLSAVKNTADTAVHHGKPEQMSGGFKFSDNVTINGSSELKINTGSGSGDNVVLKGFNSGTSYGDMVTFGAGGHTIVGGGESARTLAQLILDGKVPGNLPQVGKDGEDTYIVADGNVHLISGFQDPAKAKNVDAANIVQQSDTTNWQKQPIFQPGTHRYAVCPSGKDFGEFLKSNAVPIGFSIIRDENAPATNFSVVKENTAWIYAIASQGTGVVTYVVSNGVGQGRKYTRNNDENDTRYMTRNNIIPASADLNDYKTAGFYFNSQTANAATMKNIPEKLAFSLEVTENAGCTQKFYTYLDTFEFSGIYVRNFYNNHWSAWKLLPFSDANTNSIDANTNWNNLIKSGTYLVMSTVPTAGHNNPPTNGGLWGFLVVQSSSQLGLDGFKVQKYYSAVDGGMSYVRTYSGANPTWSRWYSTPTDADISNLKNLITTHSSNKSNPHTVTAAQTGAYTKAETDTRINSHVNNKSNPHAVTAGQTGAYSKGEVDGKVKTLESATQELRTTIKGHHTTLIWMQVILHLCMVGQLHMASRKFFC</sequence>
<feature type="compositionally biased region" description="Basic and acidic residues" evidence="1">
    <location>
        <begin position="182"/>
        <end position="203"/>
    </location>
</feature>
<feature type="compositionally biased region" description="Polar residues" evidence="1">
    <location>
        <begin position="167"/>
        <end position="181"/>
    </location>
</feature>
<evidence type="ECO:0000313" key="4">
    <source>
        <dbReference type="Proteomes" id="UP000199749"/>
    </source>
</evidence>
<dbReference type="Proteomes" id="UP000199749">
    <property type="component" value="Chromosome"/>
</dbReference>
<dbReference type="EMBL" id="CP022474">
    <property type="protein sequence ID" value="ASN59845.1"/>
    <property type="molecule type" value="Genomic_DNA"/>
</dbReference>
<organism evidence="3 4">
    <name type="scientific">Latilactobacillus curvatus</name>
    <name type="common">Lactobacillus curvatus</name>
    <dbReference type="NCBI Taxonomy" id="28038"/>
    <lineage>
        <taxon>Bacteria</taxon>
        <taxon>Bacillati</taxon>
        <taxon>Bacillota</taxon>
        <taxon>Bacilli</taxon>
        <taxon>Lactobacillales</taxon>
        <taxon>Lactobacillaceae</taxon>
        <taxon>Latilactobacillus</taxon>
    </lineage>
</organism>
<protein>
    <recommendedName>
        <fullName evidence="2">Phage tail fibre protein N-terminal domain-containing protein</fullName>
    </recommendedName>
</protein>
<feature type="domain" description="Phage tail fibre protein N-terminal" evidence="2">
    <location>
        <begin position="1"/>
        <end position="153"/>
    </location>
</feature>
<evidence type="ECO:0000313" key="3">
    <source>
        <dbReference type="EMBL" id="ASN59845.1"/>
    </source>
</evidence>
<feature type="compositionally biased region" description="Polar residues" evidence="1">
    <location>
        <begin position="204"/>
        <end position="217"/>
    </location>
</feature>
<dbReference type="InterPro" id="IPR022225">
    <property type="entry name" value="Phage_tail_fibre_N"/>
</dbReference>
<reference evidence="3 4" key="1">
    <citation type="submission" date="2017-07" db="EMBL/GenBank/DDBJ databases">
        <title>Lactobacillus curvatus MRS6 whole genome.</title>
        <authorList>
            <person name="Jans C."/>
            <person name="Lagler S."/>
            <person name="Lacroix C."/>
            <person name="Meile L."/>
            <person name="Stevens M.J.A."/>
        </authorList>
    </citation>
    <scope>NUCLEOTIDE SEQUENCE [LARGE SCALE GENOMIC DNA]</scope>
    <source>
        <strain evidence="3 4">MRS6</strain>
    </source>
</reference>
<proteinExistence type="predicted"/>